<dbReference type="PROSITE" id="PS50950">
    <property type="entry name" value="ZF_THAP"/>
    <property type="match status" value="1"/>
</dbReference>
<keyword evidence="2 5" id="KW-0863">Zinc-finger</keyword>
<dbReference type="PANTHER" id="PTHR46927:SF3">
    <property type="entry name" value="THAP-TYPE DOMAIN-CONTAINING PROTEIN"/>
    <property type="match status" value="1"/>
</dbReference>
<evidence type="ECO:0000256" key="2">
    <source>
        <dbReference type="ARBA" id="ARBA00022771"/>
    </source>
</evidence>
<reference evidence="7 8" key="1">
    <citation type="submission" date="2024-05" db="EMBL/GenBank/DDBJ databases">
        <title>Genetic variation in Jamaican populations of the coffee berry borer (Hypothenemus hampei).</title>
        <authorList>
            <person name="Errbii M."/>
            <person name="Myrie A."/>
        </authorList>
    </citation>
    <scope>NUCLEOTIDE SEQUENCE [LARGE SCALE GENOMIC DNA]</scope>
    <source>
        <strain evidence="7">JA-Hopewell-2020-01-JO</strain>
        <tissue evidence="7">Whole body</tissue>
    </source>
</reference>
<dbReference type="InterPro" id="IPR038441">
    <property type="entry name" value="THAP_Znf_sf"/>
</dbReference>
<protein>
    <recommendedName>
        <fullName evidence="6">THAP-type domain-containing protein</fullName>
    </recommendedName>
</protein>
<dbReference type="PANTHER" id="PTHR46927">
    <property type="entry name" value="AGAP005574-PA"/>
    <property type="match status" value="1"/>
</dbReference>
<dbReference type="Gene3D" id="6.20.210.20">
    <property type="entry name" value="THAP domain"/>
    <property type="match status" value="1"/>
</dbReference>
<evidence type="ECO:0000256" key="1">
    <source>
        <dbReference type="ARBA" id="ARBA00022723"/>
    </source>
</evidence>
<evidence type="ECO:0000256" key="4">
    <source>
        <dbReference type="ARBA" id="ARBA00023125"/>
    </source>
</evidence>
<dbReference type="Pfam" id="PF05485">
    <property type="entry name" value="THAP"/>
    <property type="match status" value="1"/>
</dbReference>
<sequence length="213" mass="24885">MVNCAVLGCNSNNNRKCKNTCKYRFFAFPLRKKTLVKAWIAKCGQNVKINVNTARICSKHFLDSDYQLKEKLLGYPKEKWKLNLDSIPSVHLPKETPSCSTSQVNRKMRAENKSRRQLVEQIMTDNVVPEVLENDPTNVEMDNNQEIEEFSLSHSIGTQTTFMDYSKKIEELEEENKQLKIKPDTAMLQWGHYKRYPKLFKIFNKQLSRCSNI</sequence>
<organism evidence="7 8">
    <name type="scientific">Hypothenemus hampei</name>
    <name type="common">Coffee berry borer</name>
    <dbReference type="NCBI Taxonomy" id="57062"/>
    <lineage>
        <taxon>Eukaryota</taxon>
        <taxon>Metazoa</taxon>
        <taxon>Ecdysozoa</taxon>
        <taxon>Arthropoda</taxon>
        <taxon>Hexapoda</taxon>
        <taxon>Insecta</taxon>
        <taxon>Pterygota</taxon>
        <taxon>Neoptera</taxon>
        <taxon>Endopterygota</taxon>
        <taxon>Coleoptera</taxon>
        <taxon>Polyphaga</taxon>
        <taxon>Cucujiformia</taxon>
        <taxon>Curculionidae</taxon>
        <taxon>Scolytinae</taxon>
        <taxon>Hypothenemus</taxon>
    </lineage>
</organism>
<keyword evidence="8" id="KW-1185">Reference proteome</keyword>
<keyword evidence="3" id="KW-0862">Zinc</keyword>
<dbReference type="EMBL" id="JBDJPC010000010">
    <property type="protein sequence ID" value="KAL1490050.1"/>
    <property type="molecule type" value="Genomic_DNA"/>
</dbReference>
<dbReference type="GO" id="GO:0003677">
    <property type="term" value="F:DNA binding"/>
    <property type="evidence" value="ECO:0007669"/>
    <property type="project" value="UniProtKB-UniRule"/>
</dbReference>
<evidence type="ECO:0000313" key="8">
    <source>
        <dbReference type="Proteomes" id="UP001566132"/>
    </source>
</evidence>
<dbReference type="SMART" id="SM00980">
    <property type="entry name" value="THAP"/>
    <property type="match status" value="1"/>
</dbReference>
<evidence type="ECO:0000256" key="3">
    <source>
        <dbReference type="ARBA" id="ARBA00022833"/>
    </source>
</evidence>
<keyword evidence="4 5" id="KW-0238">DNA-binding</keyword>
<dbReference type="InterPro" id="IPR006612">
    <property type="entry name" value="THAP_Znf"/>
</dbReference>
<dbReference type="SMART" id="SM00692">
    <property type="entry name" value="DM3"/>
    <property type="match status" value="1"/>
</dbReference>
<evidence type="ECO:0000256" key="5">
    <source>
        <dbReference type="PROSITE-ProRule" id="PRU00309"/>
    </source>
</evidence>
<comment type="caution">
    <text evidence="7">The sequence shown here is derived from an EMBL/GenBank/DDBJ whole genome shotgun (WGS) entry which is preliminary data.</text>
</comment>
<feature type="domain" description="THAP-type" evidence="6">
    <location>
        <begin position="1"/>
        <end position="91"/>
    </location>
</feature>
<proteinExistence type="predicted"/>
<evidence type="ECO:0000259" key="6">
    <source>
        <dbReference type="PROSITE" id="PS50950"/>
    </source>
</evidence>
<name>A0ABD1E643_HYPHA</name>
<accession>A0ABD1E643</accession>
<dbReference type="InterPro" id="IPR052224">
    <property type="entry name" value="THAP_domain_protein"/>
</dbReference>
<evidence type="ECO:0000313" key="7">
    <source>
        <dbReference type="EMBL" id="KAL1490050.1"/>
    </source>
</evidence>
<dbReference type="SUPFAM" id="SSF57716">
    <property type="entry name" value="Glucocorticoid receptor-like (DNA-binding domain)"/>
    <property type="match status" value="1"/>
</dbReference>
<dbReference type="Proteomes" id="UP001566132">
    <property type="component" value="Unassembled WGS sequence"/>
</dbReference>
<dbReference type="GO" id="GO:0008270">
    <property type="term" value="F:zinc ion binding"/>
    <property type="evidence" value="ECO:0007669"/>
    <property type="project" value="UniProtKB-KW"/>
</dbReference>
<dbReference type="AlphaFoldDB" id="A0ABD1E643"/>
<gene>
    <name evidence="7" type="ORF">ABEB36_012794</name>
</gene>
<keyword evidence="1" id="KW-0479">Metal-binding</keyword>